<dbReference type="InterPro" id="IPR046433">
    <property type="entry name" value="ActCoA_hydro"/>
</dbReference>
<comment type="caution">
    <text evidence="2">The sequence shown here is derived from an EMBL/GenBank/DDBJ whole genome shotgun (WGS) entry which is preliminary data.</text>
</comment>
<organism evidence="2 3">
    <name type="scientific">Zhongshania guokunii</name>
    <dbReference type="NCBI Taxonomy" id="641783"/>
    <lineage>
        <taxon>Bacteria</taxon>
        <taxon>Pseudomonadati</taxon>
        <taxon>Pseudomonadota</taxon>
        <taxon>Gammaproteobacteria</taxon>
        <taxon>Cellvibrionales</taxon>
        <taxon>Spongiibacteraceae</taxon>
        <taxon>Zhongshania</taxon>
    </lineage>
</organism>
<dbReference type="Gene3D" id="3.30.750.70">
    <property type="entry name" value="4-hydroxybutyrate coenzyme like domains"/>
    <property type="match status" value="1"/>
</dbReference>
<dbReference type="PANTHER" id="PTHR21432:SF20">
    <property type="entry name" value="ACETYL-COA HYDROLASE"/>
    <property type="match status" value="1"/>
</dbReference>
<dbReference type="InterPro" id="IPR037171">
    <property type="entry name" value="NagB/RpiA_transferase-like"/>
</dbReference>
<dbReference type="EMBL" id="JBFRYA010000009">
    <property type="protein sequence ID" value="MEX1669576.1"/>
    <property type="molecule type" value="Genomic_DNA"/>
</dbReference>
<proteinExistence type="predicted"/>
<dbReference type="Proteomes" id="UP001557485">
    <property type="component" value="Unassembled WGS sequence"/>
</dbReference>
<dbReference type="GO" id="GO:0016787">
    <property type="term" value="F:hydrolase activity"/>
    <property type="evidence" value="ECO:0007669"/>
    <property type="project" value="UniProtKB-KW"/>
</dbReference>
<keyword evidence="3" id="KW-1185">Reference proteome</keyword>
<gene>
    <name evidence="2" type="ORF">AB4876_11705</name>
</gene>
<dbReference type="SUPFAM" id="SSF100950">
    <property type="entry name" value="NagB/RpiA/CoA transferase-like"/>
    <property type="match status" value="1"/>
</dbReference>
<sequence>MQQAIASAAEERAKQYQQCLDGLIAQLGKTLVVALPLGLGKPVELINALYARACQDPSLSLTILTALTLERPRESDPIRGRLLNPVFDRLYANYTEPSYATAVREAALPENIIVREFYFKPGSRLGNAGAQQNYVSSNYTHAARDVVAQGCNVVMQLVAQDPSNPQRLSMSCNPDTSLEVVQRLTELGRDFVSVGVVHRELPYMLGDAEVDATQYQFLLDTDESQHGLFVMPKLPPVPAADYAIGVHASSLVADGGTLQLGIGAMSDAIVHGLQLRHSRNEDYRALLERFKIDAYWGDLVDRWGGRAPFKEGLYGATEMFVEGFWQLFNSGILRREVYDFWALQTLINDGVCDPQALSANTIRAMAELGVRELRGNDFAVLQYHGYFSAECQYHEGYITAPDGESFPANMANPKSQRIIAEKCLGTELCNGKVLHGGFFLGSAEFYRGLRTMSDTERAKLAMCSVGKINQLDFNPRLYQAQRRKARFINTGLNVSLQGAVASDTLGSGQVVSGVGGQYNFVAMAHQLTDGRSILMIRASRGEGRRLLSNIVESFSSCTIPRHLRDIVITEYGIADLRSKTDEQVIKALLNIADSRFQGDLMRSAKAAGKLAKDYQLPVEFSDNTAARIRESVAWAKNRDMLPNYPFGCDFSADELYAGTVLKKLSGLSWWQLTLLLLRRCECSQEADRVLRVLGLKDVRGIKNRALRHLVIGVVAGFSSKLGSND</sequence>
<accession>A0ABV3U6Q8</accession>
<evidence type="ECO:0000313" key="3">
    <source>
        <dbReference type="Proteomes" id="UP001557485"/>
    </source>
</evidence>
<dbReference type="Pfam" id="PF13336">
    <property type="entry name" value="AcetylCoA_hyd_C"/>
    <property type="match status" value="1"/>
</dbReference>
<evidence type="ECO:0000313" key="2">
    <source>
        <dbReference type="EMBL" id="MEX1669576.1"/>
    </source>
</evidence>
<evidence type="ECO:0000259" key="1">
    <source>
        <dbReference type="Pfam" id="PF13336"/>
    </source>
</evidence>
<dbReference type="RefSeq" id="WP_368381841.1">
    <property type="nucleotide sequence ID" value="NZ_JBFRYA010000009.1"/>
</dbReference>
<protein>
    <submittedName>
        <fullName evidence="2">Acetyl-CoA hydrolase/transferase C-terminal domain-containing protein</fullName>
    </submittedName>
</protein>
<feature type="domain" description="Acetyl-CoA hydrolase/transferase C-terminal" evidence="1">
    <location>
        <begin position="441"/>
        <end position="604"/>
    </location>
</feature>
<dbReference type="InterPro" id="IPR038460">
    <property type="entry name" value="AcetylCoA_hyd_C_sf"/>
</dbReference>
<reference evidence="2 3" key="1">
    <citation type="journal article" date="2011" name="Int. J. Syst. Evol. Microbiol.">
        <title>Zhongshania antarctica gen. nov., sp. nov. and Zhongshania guokunii sp. nov., gammaproteobacteria respectively isolated from coastal attached (fast) ice and surface seawater of the Antarctic.</title>
        <authorList>
            <person name="Li H.J."/>
            <person name="Zhang X.Y."/>
            <person name="Chen C.X."/>
            <person name="Zhang Y.J."/>
            <person name="Gao Z.M."/>
            <person name="Yu Y."/>
            <person name="Chen X.L."/>
            <person name="Chen B."/>
            <person name="Zhang Y.Z."/>
        </authorList>
    </citation>
    <scope>NUCLEOTIDE SEQUENCE [LARGE SCALE GENOMIC DNA]</scope>
    <source>
        <strain evidence="2 3">ZS6-22T</strain>
    </source>
</reference>
<dbReference type="PANTHER" id="PTHR21432">
    <property type="entry name" value="ACETYL-COA HYDROLASE-RELATED"/>
    <property type="match status" value="1"/>
</dbReference>
<name>A0ABV3U6Q8_9GAMM</name>
<dbReference type="InterPro" id="IPR026888">
    <property type="entry name" value="AcetylCoA_hyd_C"/>
</dbReference>
<dbReference type="Gene3D" id="3.40.1080.20">
    <property type="entry name" value="Acetyl-CoA hydrolase/transferase C-terminal domain"/>
    <property type="match status" value="1"/>
</dbReference>
<keyword evidence="2" id="KW-0378">Hydrolase</keyword>